<evidence type="ECO:0008006" key="3">
    <source>
        <dbReference type="Google" id="ProtNLM"/>
    </source>
</evidence>
<dbReference type="InterPro" id="IPR016136">
    <property type="entry name" value="DNA_helicase_N/primase_C"/>
</dbReference>
<protein>
    <recommendedName>
        <fullName evidence="3">DNA primase DnaG DnaB-binding domain-containing protein</fullName>
    </recommendedName>
</protein>
<evidence type="ECO:0000256" key="1">
    <source>
        <dbReference type="SAM" id="MobiDB-lite"/>
    </source>
</evidence>
<sequence length="162" mass="18053">MAQAKKKQERKDLNPMAERQPRERSIRYDDLRSAMAEEGVVRLLALSPELFGDSPPFEPEDFSSPLLGKVFFTLWKNYVEGRGTNVALLAGDLSGDEMSHITGVLQKPESLSNSSQALRDYITIIHEQRERRTGDGGEDGFLAALGKLKDKKNYGGKLNGQN</sequence>
<dbReference type="Gene3D" id="1.10.860.10">
    <property type="entry name" value="DNAb Helicase, Chain A"/>
    <property type="match status" value="1"/>
</dbReference>
<comment type="caution">
    <text evidence="2">The sequence shown here is derived from an EMBL/GenBank/DDBJ whole genome shotgun (WGS) entry which is preliminary data.</text>
</comment>
<feature type="compositionally biased region" description="Basic and acidic residues" evidence="1">
    <location>
        <begin position="9"/>
        <end position="29"/>
    </location>
</feature>
<dbReference type="EMBL" id="VSSQ01139624">
    <property type="protein sequence ID" value="MPN62091.1"/>
    <property type="molecule type" value="Genomic_DNA"/>
</dbReference>
<gene>
    <name evidence="2" type="ORF">SDC9_209837</name>
</gene>
<reference evidence="2" key="1">
    <citation type="submission" date="2019-08" db="EMBL/GenBank/DDBJ databases">
        <authorList>
            <person name="Kucharzyk K."/>
            <person name="Murdoch R.W."/>
            <person name="Higgins S."/>
            <person name="Loffler F."/>
        </authorList>
    </citation>
    <scope>NUCLEOTIDE SEQUENCE</scope>
</reference>
<evidence type="ECO:0000313" key="2">
    <source>
        <dbReference type="EMBL" id="MPN62091.1"/>
    </source>
</evidence>
<accession>A0A645JER3</accession>
<name>A0A645JER3_9ZZZZ</name>
<feature type="region of interest" description="Disordered" evidence="1">
    <location>
        <begin position="1"/>
        <end position="29"/>
    </location>
</feature>
<organism evidence="2">
    <name type="scientific">bioreactor metagenome</name>
    <dbReference type="NCBI Taxonomy" id="1076179"/>
    <lineage>
        <taxon>unclassified sequences</taxon>
        <taxon>metagenomes</taxon>
        <taxon>ecological metagenomes</taxon>
    </lineage>
</organism>
<dbReference type="AlphaFoldDB" id="A0A645JER3"/>
<proteinExistence type="predicted"/>